<keyword evidence="7" id="KW-1185">Reference proteome</keyword>
<evidence type="ECO:0000313" key="6">
    <source>
        <dbReference type="EMBL" id="GAA4440318.1"/>
    </source>
</evidence>
<name>A0ABP8M096_9BACT</name>
<evidence type="ECO:0000256" key="5">
    <source>
        <dbReference type="SAM" id="Phobius"/>
    </source>
</evidence>
<dbReference type="EMBL" id="BAABEY010000024">
    <property type="protein sequence ID" value="GAA4440318.1"/>
    <property type="molecule type" value="Genomic_DNA"/>
</dbReference>
<evidence type="ECO:0000256" key="3">
    <source>
        <dbReference type="ARBA" id="ARBA00022989"/>
    </source>
</evidence>
<keyword evidence="2 5" id="KW-0812">Transmembrane</keyword>
<comment type="subcellular location">
    <subcellularLocation>
        <location evidence="1">Membrane</location>
        <topology evidence="1">Multi-pass membrane protein</topology>
    </subcellularLocation>
</comment>
<feature type="transmembrane region" description="Helical" evidence="5">
    <location>
        <begin position="166"/>
        <end position="185"/>
    </location>
</feature>
<sequence>MISKPLTNILVHLRLPFSLFLAPVYFFALSESAPASGEKALGVFFILHFLLFPASNAYNSYYDRDEGSIGLIRNPPPTSRGLLYTAILMDAAAIAGAAWLHLGWFFTVYVVVYGLVSKAYSHPAIRLKRYPVTSLLVVALFQGLYTFIACRAAISRLDLSDLNGFSVLFPALLCSINLTAVYPLTQVYQHEEDEKHGDLTYSRLVGIRGTFLHAVLFFSLSFCGFTYWYLSKGQPERWLLFNAFMLPAVVYLSYWWFRVKTNHTEANYSHTMRFNALASAGLNVFFICLILLNRSI</sequence>
<evidence type="ECO:0000256" key="1">
    <source>
        <dbReference type="ARBA" id="ARBA00004141"/>
    </source>
</evidence>
<feature type="transmembrane region" description="Helical" evidence="5">
    <location>
        <begin position="272"/>
        <end position="292"/>
    </location>
</feature>
<keyword evidence="3 5" id="KW-1133">Transmembrane helix</keyword>
<dbReference type="InterPro" id="IPR000537">
    <property type="entry name" value="UbiA_prenyltransferase"/>
</dbReference>
<protein>
    <recommendedName>
        <fullName evidence="8">Prenyltransferase</fullName>
    </recommendedName>
</protein>
<dbReference type="RefSeq" id="WP_345029359.1">
    <property type="nucleotide sequence ID" value="NZ_BAABEY010000024.1"/>
</dbReference>
<organism evidence="6 7">
    <name type="scientific">Ravibacter arvi</name>
    <dbReference type="NCBI Taxonomy" id="2051041"/>
    <lineage>
        <taxon>Bacteria</taxon>
        <taxon>Pseudomonadati</taxon>
        <taxon>Bacteroidota</taxon>
        <taxon>Cytophagia</taxon>
        <taxon>Cytophagales</taxon>
        <taxon>Spirosomataceae</taxon>
        <taxon>Ravibacter</taxon>
    </lineage>
</organism>
<feature type="transmembrane region" description="Helical" evidence="5">
    <location>
        <begin position="82"/>
        <end position="112"/>
    </location>
</feature>
<feature type="transmembrane region" description="Helical" evidence="5">
    <location>
        <begin position="132"/>
        <end position="154"/>
    </location>
</feature>
<proteinExistence type="predicted"/>
<dbReference type="Pfam" id="PF01040">
    <property type="entry name" value="UbiA"/>
    <property type="match status" value="1"/>
</dbReference>
<keyword evidence="4 5" id="KW-0472">Membrane</keyword>
<dbReference type="Proteomes" id="UP001501508">
    <property type="component" value="Unassembled WGS sequence"/>
</dbReference>
<feature type="transmembrane region" description="Helical" evidence="5">
    <location>
        <begin position="205"/>
        <end position="230"/>
    </location>
</feature>
<feature type="transmembrane region" description="Helical" evidence="5">
    <location>
        <begin position="9"/>
        <end position="28"/>
    </location>
</feature>
<reference evidence="7" key="1">
    <citation type="journal article" date="2019" name="Int. J. Syst. Evol. Microbiol.">
        <title>The Global Catalogue of Microorganisms (GCM) 10K type strain sequencing project: providing services to taxonomists for standard genome sequencing and annotation.</title>
        <authorList>
            <consortium name="The Broad Institute Genomics Platform"/>
            <consortium name="The Broad Institute Genome Sequencing Center for Infectious Disease"/>
            <person name="Wu L."/>
            <person name="Ma J."/>
        </authorList>
    </citation>
    <scope>NUCLEOTIDE SEQUENCE [LARGE SCALE GENOMIC DNA]</scope>
    <source>
        <strain evidence="7">JCM 31920</strain>
    </source>
</reference>
<feature type="transmembrane region" description="Helical" evidence="5">
    <location>
        <begin position="239"/>
        <end position="257"/>
    </location>
</feature>
<evidence type="ECO:0000313" key="7">
    <source>
        <dbReference type="Proteomes" id="UP001501508"/>
    </source>
</evidence>
<feature type="transmembrane region" description="Helical" evidence="5">
    <location>
        <begin position="40"/>
        <end position="61"/>
    </location>
</feature>
<gene>
    <name evidence="6" type="ORF">GCM10023091_23780</name>
</gene>
<comment type="caution">
    <text evidence="6">The sequence shown here is derived from an EMBL/GenBank/DDBJ whole genome shotgun (WGS) entry which is preliminary data.</text>
</comment>
<evidence type="ECO:0000256" key="4">
    <source>
        <dbReference type="ARBA" id="ARBA00023136"/>
    </source>
</evidence>
<accession>A0ABP8M096</accession>
<evidence type="ECO:0000256" key="2">
    <source>
        <dbReference type="ARBA" id="ARBA00022692"/>
    </source>
</evidence>
<evidence type="ECO:0008006" key="8">
    <source>
        <dbReference type="Google" id="ProtNLM"/>
    </source>
</evidence>